<gene>
    <name evidence="2" type="ORF">V8G54_025889</name>
</gene>
<evidence type="ECO:0000313" key="3">
    <source>
        <dbReference type="Proteomes" id="UP001374535"/>
    </source>
</evidence>
<reference evidence="2 3" key="1">
    <citation type="journal article" date="2023" name="Life. Sci Alliance">
        <title>Evolutionary insights into 3D genome organization and epigenetic landscape of Vigna mungo.</title>
        <authorList>
            <person name="Junaid A."/>
            <person name="Singh B."/>
            <person name="Bhatia S."/>
        </authorList>
    </citation>
    <scope>NUCLEOTIDE SEQUENCE [LARGE SCALE GENOMIC DNA]</scope>
    <source>
        <strain evidence="2">Urdbean</strain>
    </source>
</reference>
<organism evidence="2 3">
    <name type="scientific">Vigna mungo</name>
    <name type="common">Black gram</name>
    <name type="synonym">Phaseolus mungo</name>
    <dbReference type="NCBI Taxonomy" id="3915"/>
    <lineage>
        <taxon>Eukaryota</taxon>
        <taxon>Viridiplantae</taxon>
        <taxon>Streptophyta</taxon>
        <taxon>Embryophyta</taxon>
        <taxon>Tracheophyta</taxon>
        <taxon>Spermatophyta</taxon>
        <taxon>Magnoliopsida</taxon>
        <taxon>eudicotyledons</taxon>
        <taxon>Gunneridae</taxon>
        <taxon>Pentapetalae</taxon>
        <taxon>rosids</taxon>
        <taxon>fabids</taxon>
        <taxon>Fabales</taxon>
        <taxon>Fabaceae</taxon>
        <taxon>Papilionoideae</taxon>
        <taxon>50 kb inversion clade</taxon>
        <taxon>NPAAA clade</taxon>
        <taxon>indigoferoid/millettioid clade</taxon>
        <taxon>Phaseoleae</taxon>
        <taxon>Vigna</taxon>
    </lineage>
</organism>
<dbReference type="EMBL" id="CP144693">
    <property type="protein sequence ID" value="WVY99819.1"/>
    <property type="molecule type" value="Genomic_DNA"/>
</dbReference>
<keyword evidence="3" id="KW-1185">Reference proteome</keyword>
<protein>
    <submittedName>
        <fullName evidence="2">Uncharacterized protein</fullName>
    </submittedName>
</protein>
<proteinExistence type="predicted"/>
<evidence type="ECO:0000256" key="1">
    <source>
        <dbReference type="SAM" id="MobiDB-lite"/>
    </source>
</evidence>
<evidence type="ECO:0000313" key="2">
    <source>
        <dbReference type="EMBL" id="WVY99819.1"/>
    </source>
</evidence>
<name>A0AAQ3MXT0_VIGMU</name>
<accession>A0AAQ3MXT0</accession>
<dbReference type="AlphaFoldDB" id="A0AAQ3MXT0"/>
<sequence length="109" mass="11339">MDRIGWRLVLGLGLRGGRRDGFGGGTGQDEDAAMGFVGGGDGGIGGGGVGGRGRGNGMRRVPIMRVGGCGFLVDMVEVNRGVLVVFCHPPPSTEHNRSKMASARCKRRK</sequence>
<feature type="region of interest" description="Disordered" evidence="1">
    <location>
        <begin position="89"/>
        <end position="109"/>
    </location>
</feature>
<dbReference type="Proteomes" id="UP001374535">
    <property type="component" value="Chromosome 8"/>
</dbReference>